<organism evidence="1 2">
    <name type="scientific">Dallia pectoralis</name>
    <name type="common">Alaska blackfish</name>
    <dbReference type="NCBI Taxonomy" id="75939"/>
    <lineage>
        <taxon>Eukaryota</taxon>
        <taxon>Metazoa</taxon>
        <taxon>Chordata</taxon>
        <taxon>Craniata</taxon>
        <taxon>Vertebrata</taxon>
        <taxon>Euteleostomi</taxon>
        <taxon>Actinopterygii</taxon>
        <taxon>Neopterygii</taxon>
        <taxon>Teleostei</taxon>
        <taxon>Protacanthopterygii</taxon>
        <taxon>Esociformes</taxon>
        <taxon>Umbridae</taxon>
        <taxon>Dallia</taxon>
    </lineage>
</organism>
<protein>
    <submittedName>
        <fullName evidence="1">Uncharacterized protein</fullName>
    </submittedName>
</protein>
<evidence type="ECO:0000313" key="1">
    <source>
        <dbReference type="EMBL" id="KAJ8002016.1"/>
    </source>
</evidence>
<dbReference type="EMBL" id="CM055741">
    <property type="protein sequence ID" value="KAJ8002016.1"/>
    <property type="molecule type" value="Genomic_DNA"/>
</dbReference>
<proteinExistence type="predicted"/>
<accession>A0ACC2GER4</accession>
<name>A0ACC2GER4_DALPE</name>
<dbReference type="Proteomes" id="UP001157502">
    <property type="component" value="Chromosome 14"/>
</dbReference>
<keyword evidence="2" id="KW-1185">Reference proteome</keyword>
<sequence>MFTFRGPLSILVILIIGVSTLVPPPENVTVSCNNFKTIVYWNYSEPSRQPSFDLKVTSDFSENIITSIRHNYDLTQYIWSSDELDRYFVNITANDGTETSGSQESLSFTFNKYKTATIQCKLDFPDVNLSMEDEMVKVRFKNPYHLYPELRLARMRGDDRVFHYTVFYDNNTGQGFECKDKVICDKNIIVQEKRQQYCFSLDGSAMEHKLEFKRKENICISHENKADLLIVYLPIILTSIILVAIGTIITWQKKIHNLPKTLANLPKALLLPNTHPKDDLLHMPKNSVVDICSIEPAVTQSLLEMPEEELQDPPYPDGYGLPDDVSSPVSGYDRRHVEMSPDDVAECYTIDIS</sequence>
<evidence type="ECO:0000313" key="2">
    <source>
        <dbReference type="Proteomes" id="UP001157502"/>
    </source>
</evidence>
<reference evidence="1" key="1">
    <citation type="submission" date="2021-05" db="EMBL/GenBank/DDBJ databases">
        <authorList>
            <person name="Pan Q."/>
            <person name="Jouanno E."/>
            <person name="Zahm M."/>
            <person name="Klopp C."/>
            <person name="Cabau C."/>
            <person name="Louis A."/>
            <person name="Berthelot C."/>
            <person name="Parey E."/>
            <person name="Roest Crollius H."/>
            <person name="Montfort J."/>
            <person name="Robinson-Rechavi M."/>
            <person name="Bouchez O."/>
            <person name="Lampietro C."/>
            <person name="Lopez Roques C."/>
            <person name="Donnadieu C."/>
            <person name="Postlethwait J."/>
            <person name="Bobe J."/>
            <person name="Dillon D."/>
            <person name="Chandos A."/>
            <person name="von Hippel F."/>
            <person name="Guiguen Y."/>
        </authorList>
    </citation>
    <scope>NUCLEOTIDE SEQUENCE</scope>
    <source>
        <strain evidence="1">YG-Jan2019</strain>
    </source>
</reference>
<comment type="caution">
    <text evidence="1">The sequence shown here is derived from an EMBL/GenBank/DDBJ whole genome shotgun (WGS) entry which is preliminary data.</text>
</comment>
<gene>
    <name evidence="1" type="ORF">DPEC_G00175410</name>
</gene>